<dbReference type="GO" id="GO:0005789">
    <property type="term" value="C:endoplasmic reticulum membrane"/>
    <property type="evidence" value="ECO:0007669"/>
    <property type="project" value="TreeGrafter"/>
</dbReference>
<evidence type="ECO:0000313" key="4">
    <source>
        <dbReference type="Proteomes" id="UP001187682"/>
    </source>
</evidence>
<gene>
    <name evidence="3" type="ORF">DNG_02194</name>
</gene>
<accession>A0AAE8MUF4</accession>
<evidence type="ECO:0000256" key="2">
    <source>
        <dbReference type="ARBA" id="ARBA00023621"/>
    </source>
</evidence>
<dbReference type="SUPFAM" id="SSF51735">
    <property type="entry name" value="NAD(P)-binding Rossmann-fold domains"/>
    <property type="match status" value="1"/>
</dbReference>
<dbReference type="GO" id="GO:0005741">
    <property type="term" value="C:mitochondrial outer membrane"/>
    <property type="evidence" value="ECO:0007669"/>
    <property type="project" value="TreeGrafter"/>
</dbReference>
<comment type="pathway">
    <text evidence="1">Steroid biosynthesis; zymosterol biosynthesis; zymosterol from lanosterol: step 5/6.</text>
</comment>
<dbReference type="PANTHER" id="PTHR43647:SF4">
    <property type="entry name" value="KETOREDUCTASE (KR) DOMAIN-CONTAINING PROTEIN"/>
    <property type="match status" value="1"/>
</dbReference>
<dbReference type="InterPro" id="IPR036291">
    <property type="entry name" value="NAD(P)-bd_dom_sf"/>
</dbReference>
<dbReference type="EC" id="1.1.1.270" evidence="2"/>
<dbReference type="GO" id="GO:0000253">
    <property type="term" value="F:3-beta-hydroxysteroid 3-dehydrogenase (NADP+) activity"/>
    <property type="evidence" value="ECO:0007669"/>
    <property type="project" value="UniProtKB-EC"/>
</dbReference>
<proteinExistence type="predicted"/>
<dbReference type="GO" id="GO:0005811">
    <property type="term" value="C:lipid droplet"/>
    <property type="evidence" value="ECO:0007669"/>
    <property type="project" value="TreeGrafter"/>
</dbReference>
<evidence type="ECO:0000256" key="1">
    <source>
        <dbReference type="ARBA" id="ARBA00023589"/>
    </source>
</evidence>
<protein>
    <recommendedName>
        <fullName evidence="2">3beta-hydroxysteroid 3-dehydrogenase</fullName>
        <ecNumber evidence="2">1.1.1.270</ecNumber>
    </recommendedName>
</protein>
<evidence type="ECO:0000313" key="3">
    <source>
        <dbReference type="EMBL" id="SPN99159.1"/>
    </source>
</evidence>
<keyword evidence="4" id="KW-1185">Reference proteome</keyword>
<dbReference type="InterPro" id="IPR051593">
    <property type="entry name" value="Ergosterol_Biosynth_ERG27"/>
</dbReference>
<dbReference type="Pfam" id="PF00106">
    <property type="entry name" value="adh_short"/>
    <property type="match status" value="1"/>
</dbReference>
<name>A0AAE8MUF4_9PEZI</name>
<dbReference type="InterPro" id="IPR002347">
    <property type="entry name" value="SDR_fam"/>
</dbReference>
<dbReference type="AlphaFoldDB" id="A0AAE8MUF4"/>
<dbReference type="PANTHER" id="PTHR43647">
    <property type="entry name" value="DEHYDROGENASE"/>
    <property type="match status" value="1"/>
</dbReference>
<organism evidence="3 4">
    <name type="scientific">Cephalotrichum gorgonifer</name>
    <dbReference type="NCBI Taxonomy" id="2041049"/>
    <lineage>
        <taxon>Eukaryota</taxon>
        <taxon>Fungi</taxon>
        <taxon>Dikarya</taxon>
        <taxon>Ascomycota</taxon>
        <taxon>Pezizomycotina</taxon>
        <taxon>Sordariomycetes</taxon>
        <taxon>Hypocreomycetidae</taxon>
        <taxon>Microascales</taxon>
        <taxon>Microascaceae</taxon>
        <taxon>Cephalotrichum</taxon>
    </lineage>
</organism>
<dbReference type="EMBL" id="ONZQ02000002">
    <property type="protein sequence ID" value="SPN99159.1"/>
    <property type="molecule type" value="Genomic_DNA"/>
</dbReference>
<comment type="caution">
    <text evidence="3">The sequence shown here is derived from an EMBL/GenBank/DDBJ whole genome shotgun (WGS) entry which is preliminary data.</text>
</comment>
<dbReference type="Gene3D" id="3.40.50.720">
    <property type="entry name" value="NAD(P)-binding Rossmann-like Domain"/>
    <property type="match status" value="1"/>
</dbReference>
<dbReference type="Proteomes" id="UP001187682">
    <property type="component" value="Unassembled WGS sequence"/>
</dbReference>
<sequence>MAGTVVITGANGSLGHAFVQHFLSSYPKHTLIGTVRDASEDDPNINKLRRLIAKYPDAKVHIEQLDLASLASVRAFATLVSSQVTSGAVPRISAVVCNAFAWYLHGVELTPDGLEATFQISHLSHYLLVLRLLGSMDAQAGRIVMLGSDSHYPGRPHPLSKLVARVPADIEHLVRPEPDNPAEVFDRGFQRYGTAKLANVAFAYDLDKRLQADPDLARITVTVMDPRGLVESRAQSKQKLAMRVIFSILAMLMPLLRHLTSALRTNSDAGRDLVALSMDSEFQGKRGYFLGQKADSPAKEAKDQEIQKRLWDSCWRWAGLSEEETVLQNAAPKE</sequence>
<reference evidence="3" key="1">
    <citation type="submission" date="2018-03" db="EMBL/GenBank/DDBJ databases">
        <authorList>
            <person name="Guldener U."/>
        </authorList>
    </citation>
    <scope>NUCLEOTIDE SEQUENCE</scope>
</reference>